<sequence>FRFEGLKRPREGGLNLSPPFLPIKQVQLAVQFCLLELQGDKSSLLSPNTQQSNESSNKGDTSTYPGSATTTAAYIQSPPQTWWNSTNFNETSCFFLIGIHVACWWRGVRMGQSSAKVGAATLHNARRAMLQSRLPSLLSFVCFNVLVQSWPSNSFFGSKLSSYTLQNDSEL</sequence>
<proteinExistence type="predicted"/>
<evidence type="ECO:0000313" key="3">
    <source>
        <dbReference type="Proteomes" id="UP001341840"/>
    </source>
</evidence>
<dbReference type="EMBL" id="JASCZI010181641">
    <property type="protein sequence ID" value="MED6185072.1"/>
    <property type="molecule type" value="Genomic_DNA"/>
</dbReference>
<gene>
    <name evidence="2" type="ORF">PIB30_053530</name>
</gene>
<feature type="region of interest" description="Disordered" evidence="1">
    <location>
        <begin position="45"/>
        <end position="64"/>
    </location>
</feature>
<accession>A0ABU6WH38</accession>
<reference evidence="2 3" key="1">
    <citation type="journal article" date="2023" name="Plants (Basel)">
        <title>Bridging the Gap: Combining Genomics and Transcriptomics Approaches to Understand Stylosanthes scabra, an Orphan Legume from the Brazilian Caatinga.</title>
        <authorList>
            <person name="Ferreira-Neto J.R.C."/>
            <person name="da Silva M.D."/>
            <person name="Binneck E."/>
            <person name="de Melo N.F."/>
            <person name="da Silva R.H."/>
            <person name="de Melo A.L.T.M."/>
            <person name="Pandolfi V."/>
            <person name="Bustamante F.O."/>
            <person name="Brasileiro-Vidal A.C."/>
            <person name="Benko-Iseppon A.M."/>
        </authorList>
    </citation>
    <scope>NUCLEOTIDE SEQUENCE [LARGE SCALE GENOMIC DNA]</scope>
    <source>
        <tissue evidence="2">Leaves</tissue>
    </source>
</reference>
<evidence type="ECO:0000256" key="1">
    <source>
        <dbReference type="SAM" id="MobiDB-lite"/>
    </source>
</evidence>
<organism evidence="2 3">
    <name type="scientific">Stylosanthes scabra</name>
    <dbReference type="NCBI Taxonomy" id="79078"/>
    <lineage>
        <taxon>Eukaryota</taxon>
        <taxon>Viridiplantae</taxon>
        <taxon>Streptophyta</taxon>
        <taxon>Embryophyta</taxon>
        <taxon>Tracheophyta</taxon>
        <taxon>Spermatophyta</taxon>
        <taxon>Magnoliopsida</taxon>
        <taxon>eudicotyledons</taxon>
        <taxon>Gunneridae</taxon>
        <taxon>Pentapetalae</taxon>
        <taxon>rosids</taxon>
        <taxon>fabids</taxon>
        <taxon>Fabales</taxon>
        <taxon>Fabaceae</taxon>
        <taxon>Papilionoideae</taxon>
        <taxon>50 kb inversion clade</taxon>
        <taxon>dalbergioids sensu lato</taxon>
        <taxon>Dalbergieae</taxon>
        <taxon>Pterocarpus clade</taxon>
        <taxon>Stylosanthes</taxon>
    </lineage>
</organism>
<name>A0ABU6WH38_9FABA</name>
<dbReference type="Proteomes" id="UP001341840">
    <property type="component" value="Unassembled WGS sequence"/>
</dbReference>
<feature type="non-terminal residue" evidence="2">
    <location>
        <position position="1"/>
    </location>
</feature>
<keyword evidence="3" id="KW-1185">Reference proteome</keyword>
<evidence type="ECO:0000313" key="2">
    <source>
        <dbReference type="EMBL" id="MED6185072.1"/>
    </source>
</evidence>
<protein>
    <submittedName>
        <fullName evidence="2">Uncharacterized protein</fullName>
    </submittedName>
</protein>
<comment type="caution">
    <text evidence="2">The sequence shown here is derived from an EMBL/GenBank/DDBJ whole genome shotgun (WGS) entry which is preliminary data.</text>
</comment>